<keyword evidence="6" id="KW-0239">DNA-directed DNA polymerase</keyword>
<dbReference type="InterPro" id="IPR048466">
    <property type="entry name" value="DNA_pol3_delta-like_C"/>
</dbReference>
<evidence type="ECO:0000256" key="5">
    <source>
        <dbReference type="ARBA" id="ARBA00022705"/>
    </source>
</evidence>
<keyword evidence="3" id="KW-0808">Transferase</keyword>
<dbReference type="NCBIfam" id="TIGR01128">
    <property type="entry name" value="holA"/>
    <property type="match status" value="1"/>
</dbReference>
<dbReference type="InterPro" id="IPR008921">
    <property type="entry name" value="DNA_pol3_clamp-load_cplx_C"/>
</dbReference>
<keyword evidence="4" id="KW-0548">Nucleotidyltransferase</keyword>
<dbReference type="Pfam" id="PF06144">
    <property type="entry name" value="DNA_pol3_delta"/>
    <property type="match status" value="1"/>
</dbReference>
<dbReference type="AlphaFoldDB" id="A0A1F6N3E7"/>
<dbReference type="Proteomes" id="UP000177040">
    <property type="component" value="Unassembled WGS sequence"/>
</dbReference>
<accession>A0A1F6N3E7</accession>
<dbReference type="EC" id="2.7.7.7" evidence="1"/>
<comment type="similarity">
    <text evidence="7">Belongs to the DNA polymerase HolA subunit family.</text>
</comment>
<dbReference type="InterPro" id="IPR005790">
    <property type="entry name" value="DNA_polIII_delta"/>
</dbReference>
<dbReference type="Gene3D" id="3.40.50.300">
    <property type="entry name" value="P-loop containing nucleotide triphosphate hydrolases"/>
    <property type="match status" value="1"/>
</dbReference>
<comment type="catalytic activity">
    <reaction evidence="8">
        <text>DNA(n) + a 2'-deoxyribonucleoside 5'-triphosphate = DNA(n+1) + diphosphate</text>
        <dbReference type="Rhea" id="RHEA:22508"/>
        <dbReference type="Rhea" id="RHEA-COMP:17339"/>
        <dbReference type="Rhea" id="RHEA-COMP:17340"/>
        <dbReference type="ChEBI" id="CHEBI:33019"/>
        <dbReference type="ChEBI" id="CHEBI:61560"/>
        <dbReference type="ChEBI" id="CHEBI:173112"/>
        <dbReference type="EC" id="2.7.7.7"/>
    </reaction>
</comment>
<proteinExistence type="inferred from homology"/>
<dbReference type="InterPro" id="IPR010372">
    <property type="entry name" value="DNA_pol3_delta_N"/>
</dbReference>
<evidence type="ECO:0000313" key="12">
    <source>
        <dbReference type="Proteomes" id="UP000177040"/>
    </source>
</evidence>
<dbReference type="GO" id="GO:0006261">
    <property type="term" value="P:DNA-templated DNA replication"/>
    <property type="evidence" value="ECO:0007669"/>
    <property type="project" value="TreeGrafter"/>
</dbReference>
<protein>
    <recommendedName>
        <fullName evidence="2">DNA polymerase III subunit delta</fullName>
        <ecNumber evidence="1">2.7.7.7</ecNumber>
    </recommendedName>
</protein>
<evidence type="ECO:0000256" key="1">
    <source>
        <dbReference type="ARBA" id="ARBA00012417"/>
    </source>
</evidence>
<dbReference type="GO" id="GO:0003677">
    <property type="term" value="F:DNA binding"/>
    <property type="evidence" value="ECO:0007669"/>
    <property type="project" value="InterPro"/>
</dbReference>
<evidence type="ECO:0000256" key="2">
    <source>
        <dbReference type="ARBA" id="ARBA00017703"/>
    </source>
</evidence>
<feature type="domain" description="DNA polymerase III delta subunit-like C-terminal" evidence="10">
    <location>
        <begin position="201"/>
        <end position="322"/>
    </location>
</feature>
<dbReference type="SUPFAM" id="SSF48019">
    <property type="entry name" value="post-AAA+ oligomerization domain-like"/>
    <property type="match status" value="1"/>
</dbReference>
<dbReference type="EMBL" id="MFQH01000011">
    <property type="protein sequence ID" value="OGH78402.1"/>
    <property type="molecule type" value="Genomic_DNA"/>
</dbReference>
<feature type="domain" description="DNA polymerase III delta N-terminal" evidence="9">
    <location>
        <begin position="4"/>
        <end position="88"/>
    </location>
</feature>
<reference evidence="11 12" key="1">
    <citation type="journal article" date="2016" name="Nat. Commun.">
        <title>Thousands of microbial genomes shed light on interconnected biogeochemical processes in an aquifer system.</title>
        <authorList>
            <person name="Anantharaman K."/>
            <person name="Brown C.T."/>
            <person name="Hug L.A."/>
            <person name="Sharon I."/>
            <person name="Castelle C.J."/>
            <person name="Probst A.J."/>
            <person name="Thomas B.C."/>
            <person name="Singh A."/>
            <person name="Wilkins M.J."/>
            <person name="Karaoz U."/>
            <person name="Brodie E.L."/>
            <person name="Williams K.H."/>
            <person name="Hubbard S.S."/>
            <person name="Banfield J.F."/>
        </authorList>
    </citation>
    <scope>NUCLEOTIDE SEQUENCE [LARGE SCALE GENOMIC DNA]</scope>
</reference>
<dbReference type="PANTHER" id="PTHR34388">
    <property type="entry name" value="DNA POLYMERASE III SUBUNIT DELTA"/>
    <property type="match status" value="1"/>
</dbReference>
<evidence type="ECO:0000259" key="9">
    <source>
        <dbReference type="Pfam" id="PF06144"/>
    </source>
</evidence>
<dbReference type="Gene3D" id="1.20.272.10">
    <property type="match status" value="1"/>
</dbReference>
<organism evidence="11 12">
    <name type="scientific">Candidatus Magasanikbacteria bacterium RIFCSPLOWO2_01_FULL_40_15</name>
    <dbReference type="NCBI Taxonomy" id="1798686"/>
    <lineage>
        <taxon>Bacteria</taxon>
        <taxon>Candidatus Magasanikiibacteriota</taxon>
    </lineage>
</organism>
<dbReference type="Pfam" id="PF21694">
    <property type="entry name" value="DNA_pol3_delta_C"/>
    <property type="match status" value="1"/>
</dbReference>
<comment type="caution">
    <text evidence="11">The sequence shown here is derived from an EMBL/GenBank/DDBJ whole genome shotgun (WGS) entry which is preliminary data.</text>
</comment>
<evidence type="ECO:0000256" key="4">
    <source>
        <dbReference type="ARBA" id="ARBA00022695"/>
    </source>
</evidence>
<gene>
    <name evidence="11" type="ORF">A2983_02595</name>
</gene>
<dbReference type="GO" id="GO:0003887">
    <property type="term" value="F:DNA-directed DNA polymerase activity"/>
    <property type="evidence" value="ECO:0007669"/>
    <property type="project" value="UniProtKB-KW"/>
</dbReference>
<name>A0A1F6N3E7_9BACT</name>
<evidence type="ECO:0000259" key="10">
    <source>
        <dbReference type="Pfam" id="PF21694"/>
    </source>
</evidence>
<evidence type="ECO:0000256" key="6">
    <source>
        <dbReference type="ARBA" id="ARBA00022932"/>
    </source>
</evidence>
<keyword evidence="5" id="KW-0235">DNA replication</keyword>
<evidence type="ECO:0000256" key="7">
    <source>
        <dbReference type="ARBA" id="ARBA00034754"/>
    </source>
</evidence>
<evidence type="ECO:0000256" key="3">
    <source>
        <dbReference type="ARBA" id="ARBA00022679"/>
    </source>
</evidence>
<evidence type="ECO:0000256" key="8">
    <source>
        <dbReference type="ARBA" id="ARBA00049244"/>
    </source>
</evidence>
<sequence length="327" mass="37092">MIIFIYGLDTFRSRQYLNKIMTKFKVDRDPNGYNVVTLDAEIVTSAGAIISEMFATPFLAEKRMVIVKNLLSAKSVEARQQISDIIKNNRLPSSTVAVFWERAETYKNKDSKALLELLQKEKYQERFSLLTLSEAATWFRSCIESDGATIALGVPEVAVKILGADSYALQQLADQMVNYHKGIVSEIMGDDLSKFVEEKADNNIFALVDAIVAGQIKSALTMMREQYRCGEDEQYILGMLIRQFRIMIQVADMLVQTPNISADILAKQLEIHPFVIKKTIPLIKKFNLSILKRLFLKLAEFDIKSKTGQGNLGIHLDMFVLEMKLMK</sequence>
<dbReference type="InterPro" id="IPR027417">
    <property type="entry name" value="P-loop_NTPase"/>
</dbReference>
<dbReference type="PANTHER" id="PTHR34388:SF1">
    <property type="entry name" value="DNA POLYMERASE III SUBUNIT DELTA"/>
    <property type="match status" value="1"/>
</dbReference>
<dbReference type="GO" id="GO:0009360">
    <property type="term" value="C:DNA polymerase III complex"/>
    <property type="evidence" value="ECO:0007669"/>
    <property type="project" value="InterPro"/>
</dbReference>
<evidence type="ECO:0000313" key="11">
    <source>
        <dbReference type="EMBL" id="OGH78402.1"/>
    </source>
</evidence>